<dbReference type="EMBL" id="BMAU01021290">
    <property type="protein sequence ID" value="GFY09441.1"/>
    <property type="molecule type" value="Genomic_DNA"/>
</dbReference>
<feature type="region of interest" description="Disordered" evidence="1">
    <location>
        <begin position="6"/>
        <end position="28"/>
    </location>
</feature>
<protein>
    <submittedName>
        <fullName evidence="2">HTH_Tnp_Tc3_2 domain-containing protein</fullName>
    </submittedName>
</protein>
<comment type="caution">
    <text evidence="2">The sequence shown here is derived from an EMBL/GenBank/DDBJ whole genome shotgun (WGS) entry which is preliminary data.</text>
</comment>
<dbReference type="AlphaFoldDB" id="A0A8X6SJ96"/>
<keyword evidence="3" id="KW-1185">Reference proteome</keyword>
<evidence type="ECO:0000313" key="3">
    <source>
        <dbReference type="Proteomes" id="UP000887159"/>
    </source>
</evidence>
<name>A0A8X6SJ96_TRICX</name>
<accession>A0A8X6SJ96</accession>
<evidence type="ECO:0000313" key="2">
    <source>
        <dbReference type="EMBL" id="GFY09441.1"/>
    </source>
</evidence>
<organism evidence="2 3">
    <name type="scientific">Trichonephila clavipes</name>
    <name type="common">Golden silk orbweaver</name>
    <name type="synonym">Nephila clavipes</name>
    <dbReference type="NCBI Taxonomy" id="2585209"/>
    <lineage>
        <taxon>Eukaryota</taxon>
        <taxon>Metazoa</taxon>
        <taxon>Ecdysozoa</taxon>
        <taxon>Arthropoda</taxon>
        <taxon>Chelicerata</taxon>
        <taxon>Arachnida</taxon>
        <taxon>Araneae</taxon>
        <taxon>Araneomorphae</taxon>
        <taxon>Entelegynae</taxon>
        <taxon>Araneoidea</taxon>
        <taxon>Nephilidae</taxon>
        <taxon>Trichonephila</taxon>
    </lineage>
</organism>
<gene>
    <name evidence="2" type="primary">X975_07143</name>
    <name evidence="2" type="ORF">TNCV_4321201</name>
</gene>
<dbReference type="Proteomes" id="UP000887159">
    <property type="component" value="Unassembled WGS sequence"/>
</dbReference>
<reference evidence="2" key="1">
    <citation type="submission" date="2020-08" db="EMBL/GenBank/DDBJ databases">
        <title>Multicomponent nature underlies the extraordinary mechanical properties of spider dragline silk.</title>
        <authorList>
            <person name="Kono N."/>
            <person name="Nakamura H."/>
            <person name="Mori M."/>
            <person name="Yoshida Y."/>
            <person name="Ohtoshi R."/>
            <person name="Malay A.D."/>
            <person name="Moran D.A.P."/>
            <person name="Tomita M."/>
            <person name="Numata K."/>
            <person name="Arakawa K."/>
        </authorList>
    </citation>
    <scope>NUCLEOTIDE SEQUENCE</scope>
</reference>
<sequence>MIARWVDNGRFQRHDGSGRPRATADREDKLIVKSAVTAPPDSLSSSIRRVTRTSVSTMTFHRWLIERNLRAYRSLCHLPFTPVHCRARLEWCLDQSDWNHADWDV</sequence>
<feature type="compositionally biased region" description="Basic and acidic residues" evidence="1">
    <location>
        <begin position="10"/>
        <end position="28"/>
    </location>
</feature>
<proteinExistence type="predicted"/>
<evidence type="ECO:0000256" key="1">
    <source>
        <dbReference type="SAM" id="MobiDB-lite"/>
    </source>
</evidence>